<evidence type="ECO:0000313" key="15">
    <source>
        <dbReference type="Proteomes" id="UP000732619"/>
    </source>
</evidence>
<organism evidence="14 15">
    <name type="scientific">Methanobrevibacter olleyae</name>
    <dbReference type="NCBI Taxonomy" id="294671"/>
    <lineage>
        <taxon>Archaea</taxon>
        <taxon>Methanobacteriati</taxon>
        <taxon>Methanobacteriota</taxon>
        <taxon>Methanomada group</taxon>
        <taxon>Methanobacteria</taxon>
        <taxon>Methanobacteriales</taxon>
        <taxon>Methanobacteriaceae</taxon>
        <taxon>Methanobrevibacter</taxon>
    </lineage>
</organism>
<evidence type="ECO:0000256" key="11">
    <source>
        <dbReference type="ARBA" id="ARBA00023303"/>
    </source>
</evidence>
<dbReference type="Proteomes" id="UP000732619">
    <property type="component" value="Unassembled WGS sequence"/>
</dbReference>
<evidence type="ECO:0000256" key="1">
    <source>
        <dbReference type="ARBA" id="ARBA00004141"/>
    </source>
</evidence>
<dbReference type="Pfam" id="PF06736">
    <property type="entry name" value="TMEM175"/>
    <property type="match status" value="1"/>
</dbReference>
<dbReference type="GO" id="GO:0005267">
    <property type="term" value="F:potassium channel activity"/>
    <property type="evidence" value="ECO:0007669"/>
    <property type="project" value="UniProtKB-KW"/>
</dbReference>
<feature type="transmembrane region" description="Helical" evidence="13">
    <location>
        <begin position="179"/>
        <end position="202"/>
    </location>
</feature>
<keyword evidence="11" id="KW-0407">Ion channel</keyword>
<keyword evidence="10 13" id="KW-0472">Membrane</keyword>
<evidence type="ECO:0000256" key="6">
    <source>
        <dbReference type="ARBA" id="ARBA00022826"/>
    </source>
</evidence>
<evidence type="ECO:0000256" key="13">
    <source>
        <dbReference type="SAM" id="Phobius"/>
    </source>
</evidence>
<evidence type="ECO:0000256" key="2">
    <source>
        <dbReference type="ARBA" id="ARBA00006920"/>
    </source>
</evidence>
<feature type="transmembrane region" description="Helical" evidence="13">
    <location>
        <begin position="111"/>
        <end position="138"/>
    </location>
</feature>
<evidence type="ECO:0000256" key="10">
    <source>
        <dbReference type="ARBA" id="ARBA00023136"/>
    </source>
</evidence>
<feature type="transmembrane region" description="Helical" evidence="13">
    <location>
        <begin position="222"/>
        <end position="241"/>
    </location>
</feature>
<dbReference type="InterPro" id="IPR010617">
    <property type="entry name" value="TMEM175-like"/>
</dbReference>
<comment type="subcellular location">
    <subcellularLocation>
        <location evidence="1">Membrane</location>
        <topology evidence="1">Multi-pass membrane protein</topology>
    </subcellularLocation>
</comment>
<gene>
    <name evidence="14" type="ORF">E7Z75_05005</name>
</gene>
<feature type="transmembrane region" description="Helical" evidence="13">
    <location>
        <begin position="150"/>
        <end position="173"/>
    </location>
</feature>
<comment type="similarity">
    <text evidence="2">Belongs to the TMEM175 family.</text>
</comment>
<keyword evidence="6" id="KW-0631">Potassium channel</keyword>
<accession>A0A8T3VMZ0</accession>
<keyword evidence="3" id="KW-0813">Transport</keyword>
<evidence type="ECO:0000256" key="7">
    <source>
        <dbReference type="ARBA" id="ARBA00022958"/>
    </source>
</evidence>
<sequence length="268" mass="31392">MESLKEDIIRQMDEMEENRAEKIHEMFKKSKKNQMSENINEENIDEEIQKLEKANRIISTYQRFMDAFEKDLDIDPGRLMGLTDGIFSIVMTLLIFGMALPENEIANYTGFMNFIGSISPIAGVVIVSFILLASFWIYHHEFLKIKRLNIPYLWMNMFYLASLCFIPFTTSLIGNYSHFFLANVIFGVNILLVVGFFLLNFYYAQKRGFLEEYTSEEDKKHVFNTLCIIMGLTVIVNLLDFNVNPNFIYLFLLVPIISTIRHIQYIMK</sequence>
<protein>
    <submittedName>
        <fullName evidence="14">DUF1211 domain-containing protein</fullName>
    </submittedName>
</protein>
<evidence type="ECO:0000256" key="12">
    <source>
        <dbReference type="ARBA" id="ARBA00034430"/>
    </source>
</evidence>
<dbReference type="EMBL" id="SUTG01000018">
    <property type="protein sequence ID" value="MBE6512483.1"/>
    <property type="molecule type" value="Genomic_DNA"/>
</dbReference>
<dbReference type="GO" id="GO:0015252">
    <property type="term" value="F:proton channel activity"/>
    <property type="evidence" value="ECO:0007669"/>
    <property type="project" value="InterPro"/>
</dbReference>
<evidence type="ECO:0000256" key="3">
    <source>
        <dbReference type="ARBA" id="ARBA00022448"/>
    </source>
</evidence>
<keyword evidence="4" id="KW-0633">Potassium transport</keyword>
<feature type="transmembrane region" description="Helical" evidence="13">
    <location>
        <begin position="247"/>
        <end position="267"/>
    </location>
</feature>
<keyword evidence="8 13" id="KW-1133">Transmembrane helix</keyword>
<proteinExistence type="inferred from homology"/>
<evidence type="ECO:0000256" key="5">
    <source>
        <dbReference type="ARBA" id="ARBA00022692"/>
    </source>
</evidence>
<keyword evidence="5 13" id="KW-0812">Transmembrane</keyword>
<keyword evidence="7" id="KW-0630">Potassium</keyword>
<evidence type="ECO:0000256" key="4">
    <source>
        <dbReference type="ARBA" id="ARBA00022538"/>
    </source>
</evidence>
<feature type="transmembrane region" description="Helical" evidence="13">
    <location>
        <begin position="79"/>
        <end position="99"/>
    </location>
</feature>
<comment type="catalytic activity">
    <reaction evidence="12">
        <text>K(+)(in) = K(+)(out)</text>
        <dbReference type="Rhea" id="RHEA:29463"/>
        <dbReference type="ChEBI" id="CHEBI:29103"/>
    </reaction>
</comment>
<keyword evidence="9" id="KW-0406">Ion transport</keyword>
<dbReference type="AlphaFoldDB" id="A0A8T3VMZ0"/>
<evidence type="ECO:0000313" key="14">
    <source>
        <dbReference type="EMBL" id="MBE6512483.1"/>
    </source>
</evidence>
<evidence type="ECO:0000256" key="8">
    <source>
        <dbReference type="ARBA" id="ARBA00022989"/>
    </source>
</evidence>
<dbReference type="GO" id="GO:0016020">
    <property type="term" value="C:membrane"/>
    <property type="evidence" value="ECO:0007669"/>
    <property type="project" value="UniProtKB-SubCell"/>
</dbReference>
<name>A0A8T3VMZ0_METOL</name>
<comment type="caution">
    <text evidence="14">The sequence shown here is derived from an EMBL/GenBank/DDBJ whole genome shotgun (WGS) entry which is preliminary data.</text>
</comment>
<evidence type="ECO:0000256" key="9">
    <source>
        <dbReference type="ARBA" id="ARBA00023065"/>
    </source>
</evidence>
<reference evidence="14" key="1">
    <citation type="submission" date="2019-04" db="EMBL/GenBank/DDBJ databases">
        <title>Evolution of Biomass-Degrading Anaerobic Consortia Revealed by Metagenomics.</title>
        <authorList>
            <person name="Peng X."/>
        </authorList>
    </citation>
    <scope>NUCLEOTIDE SEQUENCE</scope>
    <source>
        <strain evidence="14">SIG14</strain>
    </source>
</reference>